<feature type="domain" description="IstB-like ATP-binding" evidence="3">
    <location>
        <begin position="10"/>
        <end position="242"/>
    </location>
</feature>
<dbReference type="Proteomes" id="UP000004688">
    <property type="component" value="Plasmid pOA238_118"/>
</dbReference>
<evidence type="ECO:0000259" key="3">
    <source>
        <dbReference type="Pfam" id="PF01695"/>
    </source>
</evidence>
<accession>M9RRC4</accession>
<proteinExistence type="predicted"/>
<evidence type="ECO:0000256" key="2">
    <source>
        <dbReference type="ARBA" id="ARBA00022840"/>
    </source>
</evidence>
<dbReference type="Pfam" id="PF01695">
    <property type="entry name" value="IstB_IS21"/>
    <property type="match status" value="1"/>
</dbReference>
<dbReference type="InterPro" id="IPR002611">
    <property type="entry name" value="IstB_ATP-bd"/>
</dbReference>
<dbReference type="Gene3D" id="3.40.50.300">
    <property type="entry name" value="P-loop containing nucleotide triphosphate hydrolases"/>
    <property type="match status" value="1"/>
</dbReference>
<gene>
    <name evidence="4" type="ORF">OA238_118p0370</name>
</gene>
<dbReference type="RefSeq" id="WP_015497640.1">
    <property type="nucleotide sequence ID" value="NC_020909.1"/>
</dbReference>
<evidence type="ECO:0000313" key="4">
    <source>
        <dbReference type="EMBL" id="AGI74732.1"/>
    </source>
</evidence>
<dbReference type="KEGG" id="oar:OA238_118p0370"/>
<sequence>MTTNATYEALRSLKLDGMADVFAELLSQDMKGTQDPSQWISHMVAREKSMRDAKRLQSRLRMAKFREPDATMDTVDFNAERTLDRAAFEALGDGSWIKSHRTVLMTGPCGVGKSFLACALGHEACKLDNSVLYFRMPQLFTELATAKANNIYDRLFKRIARAEVLILDDWGPDLMTATQRRDLMEIVDARYERKSTVITSQLPVEQWYDIISDPTLADAILDRLVHQAFRFEISGPSMRKATVEAEAEPAAIRKPSFGRLLSRPAHPHNG</sequence>
<dbReference type="InterPro" id="IPR028350">
    <property type="entry name" value="DNAC/IstB-like"/>
</dbReference>
<keyword evidence="1" id="KW-0547">Nucleotide-binding</keyword>
<name>M9RRC4_9RHOB</name>
<dbReference type="OrthoDB" id="8150723at2"/>
<organism evidence="4 5">
    <name type="scientific">Octadecabacter arcticus 238</name>
    <dbReference type="NCBI Taxonomy" id="391616"/>
    <lineage>
        <taxon>Bacteria</taxon>
        <taxon>Pseudomonadati</taxon>
        <taxon>Pseudomonadota</taxon>
        <taxon>Alphaproteobacteria</taxon>
        <taxon>Rhodobacterales</taxon>
        <taxon>Roseobacteraceae</taxon>
        <taxon>Octadecabacter</taxon>
    </lineage>
</organism>
<dbReference type="GO" id="GO:0006260">
    <property type="term" value="P:DNA replication"/>
    <property type="evidence" value="ECO:0007669"/>
    <property type="project" value="TreeGrafter"/>
</dbReference>
<dbReference type="PANTHER" id="PTHR30050:SF4">
    <property type="entry name" value="ATP-BINDING PROTEIN RV3427C IN INSERTION SEQUENCE-RELATED"/>
    <property type="match status" value="1"/>
</dbReference>
<evidence type="ECO:0000256" key="1">
    <source>
        <dbReference type="ARBA" id="ARBA00022741"/>
    </source>
</evidence>
<keyword evidence="4" id="KW-0614">Plasmid</keyword>
<dbReference type="InterPro" id="IPR027417">
    <property type="entry name" value="P-loop_NTPase"/>
</dbReference>
<dbReference type="AlphaFoldDB" id="M9RRC4"/>
<dbReference type="GO" id="GO:0005524">
    <property type="term" value="F:ATP binding"/>
    <property type="evidence" value="ECO:0007669"/>
    <property type="project" value="UniProtKB-KW"/>
</dbReference>
<keyword evidence="5" id="KW-1185">Reference proteome</keyword>
<dbReference type="CDD" id="cd00009">
    <property type="entry name" value="AAA"/>
    <property type="match status" value="1"/>
</dbReference>
<protein>
    <submittedName>
        <fullName evidence="4">Putative ATP-binding protein</fullName>
    </submittedName>
</protein>
<dbReference type="NCBIfam" id="NF038214">
    <property type="entry name" value="IS21_help_AAA"/>
    <property type="match status" value="1"/>
</dbReference>
<dbReference type="HOGENOM" id="CLU_062999_7_0_5"/>
<dbReference type="EMBL" id="CP003743">
    <property type="protein sequence ID" value="AGI74732.1"/>
    <property type="molecule type" value="Genomic_DNA"/>
</dbReference>
<dbReference type="SUPFAM" id="SSF52540">
    <property type="entry name" value="P-loop containing nucleoside triphosphate hydrolases"/>
    <property type="match status" value="1"/>
</dbReference>
<dbReference type="PIRSF" id="PIRSF003073">
    <property type="entry name" value="DNAC_TnpB_IstB"/>
    <property type="match status" value="1"/>
</dbReference>
<dbReference type="PANTHER" id="PTHR30050">
    <property type="entry name" value="CHROMOSOMAL REPLICATION INITIATOR PROTEIN DNAA"/>
    <property type="match status" value="1"/>
</dbReference>
<reference evidence="4 5" key="1">
    <citation type="journal article" date="2013" name="PLoS ONE">
        <title>Poles Apart: Arctic and Antarctic Octadecabacter strains Share High Genome Plasticity and a New Type of Xanthorhodopsin.</title>
        <authorList>
            <person name="Vollmers J."/>
            <person name="Voget S."/>
            <person name="Dietrich S."/>
            <person name="Gollnow K."/>
            <person name="Smits M."/>
            <person name="Meyer K."/>
            <person name="Brinkhoff T."/>
            <person name="Simon M."/>
            <person name="Daniel R."/>
        </authorList>
    </citation>
    <scope>NUCLEOTIDE SEQUENCE [LARGE SCALE GENOMIC DNA]</scope>
    <source>
        <strain evidence="4 5">238</strain>
        <plasmid evidence="5">Plasmid pOA238_118</plasmid>
    </source>
</reference>
<keyword evidence="2 4" id="KW-0067">ATP-binding</keyword>
<dbReference type="InterPro" id="IPR047661">
    <property type="entry name" value="IstB"/>
</dbReference>
<geneLocation type="plasmid" evidence="4 5">
    <name>pOA238_118</name>
</geneLocation>
<evidence type="ECO:0000313" key="5">
    <source>
        <dbReference type="Proteomes" id="UP000004688"/>
    </source>
</evidence>